<evidence type="ECO:0000256" key="4">
    <source>
        <dbReference type="SAM" id="MobiDB-lite"/>
    </source>
</evidence>
<evidence type="ECO:0000256" key="1">
    <source>
        <dbReference type="ARBA" id="ARBA00023015"/>
    </source>
</evidence>
<evidence type="ECO:0000256" key="2">
    <source>
        <dbReference type="ARBA" id="ARBA00023125"/>
    </source>
</evidence>
<name>A0AAD0JUK3_9ACTN</name>
<protein>
    <recommendedName>
        <fullName evidence="5">HTH luxR-type domain-containing protein</fullName>
    </recommendedName>
</protein>
<dbReference type="AlphaFoldDB" id="A0AAD0JUK3"/>
<dbReference type="EMBL" id="CP015453">
    <property type="protein sequence ID" value="AWH96006.1"/>
    <property type="molecule type" value="Genomic_DNA"/>
</dbReference>
<dbReference type="PROSITE" id="PS50043">
    <property type="entry name" value="HTH_LUXR_2"/>
    <property type="match status" value="1"/>
</dbReference>
<dbReference type="Pfam" id="PF13191">
    <property type="entry name" value="AAA_16"/>
    <property type="match status" value="1"/>
</dbReference>
<reference evidence="6 7" key="1">
    <citation type="submission" date="2016-04" db="EMBL/GenBank/DDBJ databases">
        <title>Complete genome sequence of the haloalkaliphilic hydrocarbon-degrading bacterium Dietzia psychralcaliphila ILA-1T, isolated from a drain of a fish product-processing plant.</title>
        <authorList>
            <person name="Zhao J."/>
            <person name="Hu B."/>
            <person name="Geng S."/>
            <person name="Nie Y."/>
            <person name="Tang Y."/>
        </authorList>
    </citation>
    <scope>NUCLEOTIDE SEQUENCE [LARGE SCALE GENOMIC DNA]</scope>
    <source>
        <strain evidence="6 7">ILA-1</strain>
    </source>
</reference>
<keyword evidence="7" id="KW-1185">Reference proteome</keyword>
<keyword evidence="2" id="KW-0238">DNA-binding</keyword>
<dbReference type="Proteomes" id="UP000244903">
    <property type="component" value="Chromosome"/>
</dbReference>
<accession>A0AAD0JUK3</accession>
<organism evidence="6 7">
    <name type="scientific">Dietzia psychralcaliphila</name>
    <dbReference type="NCBI Taxonomy" id="139021"/>
    <lineage>
        <taxon>Bacteria</taxon>
        <taxon>Bacillati</taxon>
        <taxon>Actinomycetota</taxon>
        <taxon>Actinomycetes</taxon>
        <taxon>Mycobacteriales</taxon>
        <taxon>Dietziaceae</taxon>
        <taxon>Dietzia</taxon>
    </lineage>
</organism>
<evidence type="ECO:0000256" key="3">
    <source>
        <dbReference type="ARBA" id="ARBA00023163"/>
    </source>
</evidence>
<dbReference type="PANTHER" id="PTHR44688:SF16">
    <property type="entry name" value="DNA-BINDING TRANSCRIPTIONAL ACTIVATOR DEVR_DOSR"/>
    <property type="match status" value="1"/>
</dbReference>
<gene>
    <name evidence="6" type="ORF">A6048_11440</name>
</gene>
<dbReference type="SMART" id="SM00421">
    <property type="entry name" value="HTH_LUXR"/>
    <property type="match status" value="1"/>
</dbReference>
<dbReference type="GO" id="GO:0006355">
    <property type="term" value="P:regulation of DNA-templated transcription"/>
    <property type="evidence" value="ECO:0007669"/>
    <property type="project" value="InterPro"/>
</dbReference>
<dbReference type="GO" id="GO:0003677">
    <property type="term" value="F:DNA binding"/>
    <property type="evidence" value="ECO:0007669"/>
    <property type="project" value="UniProtKB-KW"/>
</dbReference>
<dbReference type="InterPro" id="IPR016032">
    <property type="entry name" value="Sig_transdc_resp-reg_C-effctor"/>
</dbReference>
<dbReference type="PRINTS" id="PR00038">
    <property type="entry name" value="HTHLUXR"/>
</dbReference>
<evidence type="ECO:0000313" key="7">
    <source>
        <dbReference type="Proteomes" id="UP000244903"/>
    </source>
</evidence>
<dbReference type="InterPro" id="IPR000792">
    <property type="entry name" value="Tscrpt_reg_LuxR_C"/>
</dbReference>
<evidence type="ECO:0000259" key="5">
    <source>
        <dbReference type="PROSITE" id="PS50043"/>
    </source>
</evidence>
<dbReference type="InterPro" id="IPR027417">
    <property type="entry name" value="P-loop_NTPase"/>
</dbReference>
<sequence length="739" mass="77516">MDDDARTALVDLLLGSLASAGDRFAGVCSILGPWGSGKTAILRAFVDRARASGARVVYVTCSPEHRDTDGAVLDLVRSALEFDDGGLRHTSTPVTLPEQGRPMDSPDQVLAALAPLLADGPIVLAVDDVEYADQHSLAAFRDRGPWLRRQGAMVVYTSGGPWNPAARSDSVLSDVTDYVYYVPPITSSGVRAALGDAGVDDAPLTDAVIEGANGNPALASALIADLATSDGSGPPLRAGRAYLRCVDSALRHLGPEAEQLCGLMAMVPACSTSSASALASMLGKSNAEARTLLDALGAVGVIDGSRFRIDGTAEHLRAAAARDADSPTVRFLADNRAPESAAVPVVLAALRRGDRDAATRAIAGLGSRPILPTPRVITQIHLAYAWYYGRWTGPERELVRDLTPALLDPWTSLIDAVTRPDDGDVDLQTAVDHLLADLLSGPAVPEAIAHVVEALVSRRPDADLSGWTARIEVVAEASTDPAESALLHTVRAATLVHTGDRPAARLLVDRAFRILPSGRWGAALGFPLATGLAAAEVHTAGTSGPSGPPDLMATTFHDLRVLLARARRLAENGAVLAAMGDLQAVDRLAVQCGLDGPVVERARAELVALRAGFPGSVLGDTVPWMLSGIPGPTGGRASRGSGPDDEGDDHRLSGAELRVAELAAEGLTNRAIGRRLHVTVSTVEQHLTKVYRKLGVSGRVDLSTGIARSRAEYAGPGHHLHPIVFRPRTDPYRLEAKEI</sequence>
<dbReference type="SUPFAM" id="SSF52540">
    <property type="entry name" value="P-loop containing nucleoside triphosphate hydrolases"/>
    <property type="match status" value="1"/>
</dbReference>
<dbReference type="SUPFAM" id="SSF46894">
    <property type="entry name" value="C-terminal effector domain of the bipartite response regulators"/>
    <property type="match status" value="1"/>
</dbReference>
<dbReference type="RefSeq" id="WP_107746543.1">
    <property type="nucleotide sequence ID" value="NZ_CP015453.1"/>
</dbReference>
<proteinExistence type="predicted"/>
<dbReference type="CDD" id="cd06170">
    <property type="entry name" value="LuxR_C_like"/>
    <property type="match status" value="1"/>
</dbReference>
<dbReference type="InterPro" id="IPR036388">
    <property type="entry name" value="WH-like_DNA-bd_sf"/>
</dbReference>
<evidence type="ECO:0000313" key="6">
    <source>
        <dbReference type="EMBL" id="AWH96006.1"/>
    </source>
</evidence>
<dbReference type="Gene3D" id="3.40.50.300">
    <property type="entry name" value="P-loop containing nucleotide triphosphate hydrolases"/>
    <property type="match status" value="1"/>
</dbReference>
<dbReference type="PANTHER" id="PTHR44688">
    <property type="entry name" value="DNA-BINDING TRANSCRIPTIONAL ACTIVATOR DEVR_DOSR"/>
    <property type="match status" value="1"/>
</dbReference>
<feature type="region of interest" description="Disordered" evidence="4">
    <location>
        <begin position="628"/>
        <end position="651"/>
    </location>
</feature>
<dbReference type="Pfam" id="PF00196">
    <property type="entry name" value="GerE"/>
    <property type="match status" value="1"/>
</dbReference>
<dbReference type="InterPro" id="IPR041664">
    <property type="entry name" value="AAA_16"/>
</dbReference>
<keyword evidence="3" id="KW-0804">Transcription</keyword>
<dbReference type="KEGG" id="dpc:A6048_11440"/>
<dbReference type="Gene3D" id="1.10.10.10">
    <property type="entry name" value="Winged helix-like DNA-binding domain superfamily/Winged helix DNA-binding domain"/>
    <property type="match status" value="1"/>
</dbReference>
<keyword evidence="1" id="KW-0805">Transcription regulation</keyword>
<feature type="domain" description="HTH luxR-type" evidence="5">
    <location>
        <begin position="645"/>
        <end position="710"/>
    </location>
</feature>